<protein>
    <submittedName>
        <fullName evidence="2">Uncharacterized protein</fullName>
    </submittedName>
</protein>
<feature type="region of interest" description="Disordered" evidence="1">
    <location>
        <begin position="1"/>
        <end position="43"/>
    </location>
</feature>
<organism evidence="2">
    <name type="scientific">Nonomuraea gerenzanensis</name>
    <dbReference type="NCBI Taxonomy" id="93944"/>
    <lineage>
        <taxon>Bacteria</taxon>
        <taxon>Bacillati</taxon>
        <taxon>Actinomycetota</taxon>
        <taxon>Actinomycetes</taxon>
        <taxon>Streptosporangiales</taxon>
        <taxon>Streptosporangiaceae</taxon>
        <taxon>Nonomuraea</taxon>
    </lineage>
</organism>
<name>A0A1M4ELW0_9ACTN</name>
<evidence type="ECO:0000256" key="1">
    <source>
        <dbReference type="SAM" id="MobiDB-lite"/>
    </source>
</evidence>
<dbReference type="EMBL" id="LT559118">
    <property type="protein sequence ID" value="SBO99841.1"/>
    <property type="molecule type" value="Genomic_DNA"/>
</dbReference>
<evidence type="ECO:0000313" key="2">
    <source>
        <dbReference type="EMBL" id="SBO99841.1"/>
    </source>
</evidence>
<reference evidence="2" key="1">
    <citation type="submission" date="2016-04" db="EMBL/GenBank/DDBJ databases">
        <authorList>
            <person name="Evans L.H."/>
            <person name="Alamgir A."/>
            <person name="Owens N."/>
            <person name="Weber N.D."/>
            <person name="Virtaneva K."/>
            <person name="Barbian K."/>
            <person name="Babar A."/>
            <person name="Rosenke K."/>
        </authorList>
    </citation>
    <scope>NUCLEOTIDE SEQUENCE</scope>
    <source>
        <strain evidence="2">Nono1</strain>
    </source>
</reference>
<proteinExistence type="predicted"/>
<gene>
    <name evidence="2" type="ORF">BN4615_P9357</name>
</gene>
<dbReference type="AlphaFoldDB" id="A0A1M4ELW0"/>
<accession>A0A1M4ELW0</accession>
<sequence length="43" mass="4730">MHHHSAHHISWMSSKDVLSPTRRSGPAGIDTAPEVSRLPRSVT</sequence>